<reference evidence="2 3" key="1">
    <citation type="submission" date="2017-12" db="EMBL/GenBank/DDBJ databases">
        <title>Streptomyces populusis sp. nov., a novel endophytic actinobacterium isolated from stems of Populus adenopoda Maxim.</title>
        <authorList>
            <person name="Wang Z."/>
        </authorList>
    </citation>
    <scope>NUCLEOTIDE SEQUENCE [LARGE SCALE GENOMIC DNA]</scope>
    <source>
        <strain evidence="2 3">A249</strain>
    </source>
</reference>
<organism evidence="2 3">
    <name type="scientific">Streptomyces populi</name>
    <dbReference type="NCBI Taxonomy" id="2058924"/>
    <lineage>
        <taxon>Bacteria</taxon>
        <taxon>Bacillati</taxon>
        <taxon>Actinomycetota</taxon>
        <taxon>Actinomycetes</taxon>
        <taxon>Kitasatosporales</taxon>
        <taxon>Streptomycetaceae</taxon>
        <taxon>Streptomyces</taxon>
    </lineage>
</organism>
<dbReference type="AlphaFoldDB" id="A0A2I0SG11"/>
<dbReference type="InterPro" id="IPR036365">
    <property type="entry name" value="PGBD-like_sf"/>
</dbReference>
<proteinExistence type="predicted"/>
<keyword evidence="1" id="KW-0732">Signal</keyword>
<dbReference type="EMBL" id="PJOS01000094">
    <property type="protein sequence ID" value="PKT68862.1"/>
    <property type="molecule type" value="Genomic_DNA"/>
</dbReference>
<comment type="caution">
    <text evidence="2">The sequence shown here is derived from an EMBL/GenBank/DDBJ whole genome shotgun (WGS) entry which is preliminary data.</text>
</comment>
<evidence type="ECO:0000313" key="2">
    <source>
        <dbReference type="EMBL" id="PKT68862.1"/>
    </source>
</evidence>
<dbReference type="Proteomes" id="UP000236178">
    <property type="component" value="Unassembled WGS sequence"/>
</dbReference>
<evidence type="ECO:0008006" key="4">
    <source>
        <dbReference type="Google" id="ProtNLM"/>
    </source>
</evidence>
<evidence type="ECO:0000256" key="1">
    <source>
        <dbReference type="SAM" id="SignalP"/>
    </source>
</evidence>
<feature type="signal peptide" evidence="1">
    <location>
        <begin position="1"/>
        <end position="29"/>
    </location>
</feature>
<evidence type="ECO:0000313" key="3">
    <source>
        <dbReference type="Proteomes" id="UP000236178"/>
    </source>
</evidence>
<keyword evidence="3" id="KW-1185">Reference proteome</keyword>
<accession>A0A2I0SG11</accession>
<gene>
    <name evidence="2" type="ORF">CW362_32765</name>
</gene>
<sequence>MKHLKALRSGVLGAAAVAVLAAGTTTVQADPGNPTVGYGYPNYARQVACVQFFVNWYTGMRIAVDGKFGPQTQLGVKRLQEISNRTWATKELVVDGVFGPGTGQVVLVHAKNDRGMDQYQAASCSHDLPSYSGVY</sequence>
<protein>
    <recommendedName>
        <fullName evidence="4">Peptidoglycan binding-like domain-containing protein</fullName>
    </recommendedName>
</protein>
<dbReference type="SUPFAM" id="SSF47090">
    <property type="entry name" value="PGBD-like"/>
    <property type="match status" value="1"/>
</dbReference>
<feature type="chain" id="PRO_5014172332" description="Peptidoglycan binding-like domain-containing protein" evidence="1">
    <location>
        <begin position="30"/>
        <end position="135"/>
    </location>
</feature>
<dbReference type="Gene3D" id="1.10.101.10">
    <property type="entry name" value="PGBD-like superfamily/PGBD"/>
    <property type="match status" value="1"/>
</dbReference>
<name>A0A2I0SG11_9ACTN</name>
<dbReference type="InterPro" id="IPR036366">
    <property type="entry name" value="PGBDSf"/>
</dbReference>
<dbReference type="OrthoDB" id="4337990at2"/>
<dbReference type="RefSeq" id="WP_103553241.1">
    <property type="nucleotide sequence ID" value="NZ_KZ626933.1"/>
</dbReference>